<evidence type="ECO:0000256" key="1">
    <source>
        <dbReference type="SAM" id="Coils"/>
    </source>
</evidence>
<comment type="caution">
    <text evidence="2">The sequence shown here is derived from an EMBL/GenBank/DDBJ whole genome shotgun (WGS) entry which is preliminary data.</text>
</comment>
<evidence type="ECO:0000313" key="3">
    <source>
        <dbReference type="Proteomes" id="UP000789901"/>
    </source>
</evidence>
<protein>
    <submittedName>
        <fullName evidence="2">11292_t:CDS:1</fullName>
    </submittedName>
</protein>
<reference evidence="2 3" key="1">
    <citation type="submission" date="2021-06" db="EMBL/GenBank/DDBJ databases">
        <authorList>
            <person name="Kallberg Y."/>
            <person name="Tangrot J."/>
            <person name="Rosling A."/>
        </authorList>
    </citation>
    <scope>NUCLEOTIDE SEQUENCE [LARGE SCALE GENOMIC DNA]</scope>
    <source>
        <strain evidence="2 3">120-4 pot B 10/14</strain>
    </source>
</reference>
<proteinExistence type="predicted"/>
<accession>A0ABN7X6N5</accession>
<feature type="non-terminal residue" evidence="2">
    <location>
        <position position="1"/>
    </location>
</feature>
<organism evidence="2 3">
    <name type="scientific">Gigaspora margarita</name>
    <dbReference type="NCBI Taxonomy" id="4874"/>
    <lineage>
        <taxon>Eukaryota</taxon>
        <taxon>Fungi</taxon>
        <taxon>Fungi incertae sedis</taxon>
        <taxon>Mucoromycota</taxon>
        <taxon>Glomeromycotina</taxon>
        <taxon>Glomeromycetes</taxon>
        <taxon>Diversisporales</taxon>
        <taxon>Gigasporaceae</taxon>
        <taxon>Gigaspora</taxon>
    </lineage>
</organism>
<dbReference type="Proteomes" id="UP000789901">
    <property type="component" value="Unassembled WGS sequence"/>
</dbReference>
<dbReference type="EMBL" id="CAJVQB010089725">
    <property type="protein sequence ID" value="CAG8847885.1"/>
    <property type="molecule type" value="Genomic_DNA"/>
</dbReference>
<sequence>RIQLFSSYFSKLNNLQNNLNKYIICEKHYNQIVAKDNYLDYLKNRLSDYPRKRSRNFKNLSDNNDPILNKDQITNVDIGIQVTTDSDHDLLIQIDALKNSLSNIVTDHAQQLQAIQTKNNKILELEHKCESLKKQIANLNIQLK</sequence>
<keyword evidence="3" id="KW-1185">Reference proteome</keyword>
<feature type="coiled-coil region" evidence="1">
    <location>
        <begin position="115"/>
        <end position="142"/>
    </location>
</feature>
<gene>
    <name evidence="2" type="ORF">GMARGA_LOCUS38899</name>
</gene>
<feature type="non-terminal residue" evidence="2">
    <location>
        <position position="144"/>
    </location>
</feature>
<name>A0ABN7X6N5_GIGMA</name>
<keyword evidence="1" id="KW-0175">Coiled coil</keyword>
<evidence type="ECO:0000313" key="2">
    <source>
        <dbReference type="EMBL" id="CAG8847885.1"/>
    </source>
</evidence>